<dbReference type="GO" id="GO:0008033">
    <property type="term" value="P:tRNA processing"/>
    <property type="evidence" value="ECO:0007669"/>
    <property type="project" value="UniProtKB-KW"/>
</dbReference>
<dbReference type="Proteomes" id="UP000198785">
    <property type="component" value="Unassembled WGS sequence"/>
</dbReference>
<gene>
    <name evidence="7" type="ORF">SAMN05660206_106189</name>
</gene>
<keyword evidence="3" id="KW-0540">Nuclease</keyword>
<dbReference type="InterPro" id="IPR020539">
    <property type="entry name" value="RNase_P_CS"/>
</dbReference>
<evidence type="ECO:0000256" key="5">
    <source>
        <dbReference type="ARBA" id="ARBA00022801"/>
    </source>
</evidence>
<dbReference type="AlphaFoldDB" id="A0A1I6TJG8"/>
<dbReference type="InterPro" id="IPR014721">
    <property type="entry name" value="Ribsml_uS5_D2-typ_fold_subgr"/>
</dbReference>
<dbReference type="InterPro" id="IPR020568">
    <property type="entry name" value="Ribosomal_Su5_D2-typ_SF"/>
</dbReference>
<reference evidence="7 8" key="1">
    <citation type="submission" date="2016-10" db="EMBL/GenBank/DDBJ databases">
        <authorList>
            <person name="de Groot N.N."/>
        </authorList>
    </citation>
    <scope>NUCLEOTIDE SEQUENCE [LARGE SCALE GENOMIC DNA]</scope>
    <source>
        <strain evidence="7 8">DSM 22789</strain>
    </source>
</reference>
<dbReference type="SUPFAM" id="SSF54211">
    <property type="entry name" value="Ribosomal protein S5 domain 2-like"/>
    <property type="match status" value="1"/>
</dbReference>
<keyword evidence="2" id="KW-0819">tRNA processing</keyword>
<evidence type="ECO:0000256" key="3">
    <source>
        <dbReference type="ARBA" id="ARBA00022722"/>
    </source>
</evidence>
<proteinExistence type="predicted"/>
<protein>
    <submittedName>
        <fullName evidence="7">Ribonuclease P protein component</fullName>
    </submittedName>
</protein>
<comment type="function">
    <text evidence="1">RNaseP catalyzes the removal of the 5'-leader sequence from pre-tRNA to produce the mature 5'-terminus. It can also cleave other RNA substrates such as 4.5S RNA. The protein component plays an auxiliary but essential role in vivo by binding to the 5'-leader sequence and broadening the substrate specificity of the ribozyme.</text>
</comment>
<keyword evidence="8" id="KW-1185">Reference proteome</keyword>
<accession>A0A1I6TJG8</accession>
<dbReference type="PROSITE" id="PS00648">
    <property type="entry name" value="RIBONUCLEASE_P"/>
    <property type="match status" value="1"/>
</dbReference>
<dbReference type="EMBL" id="FOZZ01000006">
    <property type="protein sequence ID" value="SFS89402.1"/>
    <property type="molecule type" value="Genomic_DNA"/>
</dbReference>
<keyword evidence="4" id="KW-0255">Endonuclease</keyword>
<dbReference type="GO" id="GO:0000049">
    <property type="term" value="F:tRNA binding"/>
    <property type="evidence" value="ECO:0007669"/>
    <property type="project" value="InterPro"/>
</dbReference>
<evidence type="ECO:0000313" key="8">
    <source>
        <dbReference type="Proteomes" id="UP000198785"/>
    </source>
</evidence>
<dbReference type="Pfam" id="PF00825">
    <property type="entry name" value="Ribonuclease_P"/>
    <property type="match status" value="1"/>
</dbReference>
<name>A0A1I6TJG8_9SPHI</name>
<sequence>MYPYRVVFLVIDERPHKAEAPAQVIISVPKRRYKHAVDRNLLKRRMRECYRLQKSKLYPFLQEHSLHLLIAFQYVGKEKLLSSYLYERMDGVLTKIIDELAKKYVEQTD</sequence>
<keyword evidence="6" id="KW-0694">RNA-binding</keyword>
<evidence type="ECO:0000313" key="7">
    <source>
        <dbReference type="EMBL" id="SFS89402.1"/>
    </source>
</evidence>
<evidence type="ECO:0000256" key="6">
    <source>
        <dbReference type="ARBA" id="ARBA00022884"/>
    </source>
</evidence>
<dbReference type="STRING" id="683125.SAMN05660206_106189"/>
<evidence type="ECO:0000256" key="1">
    <source>
        <dbReference type="ARBA" id="ARBA00002663"/>
    </source>
</evidence>
<dbReference type="InterPro" id="IPR000100">
    <property type="entry name" value="RNase_P"/>
</dbReference>
<evidence type="ECO:0000256" key="2">
    <source>
        <dbReference type="ARBA" id="ARBA00022694"/>
    </source>
</evidence>
<organism evidence="7 8">
    <name type="scientific">Sphingobacterium wenxiniae</name>
    <dbReference type="NCBI Taxonomy" id="683125"/>
    <lineage>
        <taxon>Bacteria</taxon>
        <taxon>Pseudomonadati</taxon>
        <taxon>Bacteroidota</taxon>
        <taxon>Sphingobacteriia</taxon>
        <taxon>Sphingobacteriales</taxon>
        <taxon>Sphingobacteriaceae</taxon>
        <taxon>Sphingobacterium</taxon>
    </lineage>
</organism>
<dbReference type="GO" id="GO:0004526">
    <property type="term" value="F:ribonuclease P activity"/>
    <property type="evidence" value="ECO:0007669"/>
    <property type="project" value="InterPro"/>
</dbReference>
<keyword evidence="5" id="KW-0378">Hydrolase</keyword>
<evidence type="ECO:0000256" key="4">
    <source>
        <dbReference type="ARBA" id="ARBA00022759"/>
    </source>
</evidence>
<dbReference type="Gene3D" id="3.30.230.10">
    <property type="match status" value="1"/>
</dbReference>